<dbReference type="PROSITE" id="PS00018">
    <property type="entry name" value="EF_HAND_1"/>
    <property type="match status" value="3"/>
</dbReference>
<dbReference type="CDD" id="cd00104">
    <property type="entry name" value="KAZAL_FS"/>
    <property type="match status" value="1"/>
</dbReference>
<dbReference type="PROSITE" id="PS51162">
    <property type="entry name" value="THYROGLOBULIN_1_2"/>
    <property type="match status" value="2"/>
</dbReference>
<dbReference type="InterPro" id="IPR002350">
    <property type="entry name" value="Kazal_dom"/>
</dbReference>
<evidence type="ECO:0000256" key="5">
    <source>
        <dbReference type="ARBA" id="ARBA00022837"/>
    </source>
</evidence>
<reference evidence="13" key="2">
    <citation type="journal article" date="2015" name="Gigascience">
        <title>Reconstructing a comprehensive transcriptome assembly of a white-pupal translocated strain of the pest fruit fly Bactrocera cucurbitae.</title>
        <authorList>
            <person name="Sim S.B."/>
            <person name="Calla B."/>
            <person name="Hall B."/>
            <person name="DeRego T."/>
            <person name="Geib S.M."/>
        </authorList>
    </citation>
    <scope>NUCLEOTIDE SEQUENCE</scope>
</reference>
<dbReference type="Gene3D" id="4.10.800.10">
    <property type="entry name" value="Thyroglobulin type-1"/>
    <property type="match status" value="2"/>
</dbReference>
<name>A0A0A1X903_ZEUCU</name>
<dbReference type="SUPFAM" id="SSF57610">
    <property type="entry name" value="Thyroglobulin type-1 domain"/>
    <property type="match status" value="2"/>
</dbReference>
<evidence type="ECO:0000256" key="1">
    <source>
        <dbReference type="ARBA" id="ARBA00004613"/>
    </source>
</evidence>
<feature type="compositionally biased region" description="Acidic residues" evidence="9">
    <location>
        <begin position="413"/>
        <end position="426"/>
    </location>
</feature>
<evidence type="ECO:0000256" key="7">
    <source>
        <dbReference type="ARBA" id="ARBA00023180"/>
    </source>
</evidence>
<dbReference type="InterPro" id="IPR051950">
    <property type="entry name" value="Dev_reg/Prot_inhib"/>
</dbReference>
<organism evidence="13">
    <name type="scientific">Zeugodacus cucurbitae</name>
    <name type="common">Melon fruit fly</name>
    <name type="synonym">Bactrocera cucurbitae</name>
    <dbReference type="NCBI Taxonomy" id="28588"/>
    <lineage>
        <taxon>Eukaryota</taxon>
        <taxon>Metazoa</taxon>
        <taxon>Ecdysozoa</taxon>
        <taxon>Arthropoda</taxon>
        <taxon>Hexapoda</taxon>
        <taxon>Insecta</taxon>
        <taxon>Pterygota</taxon>
        <taxon>Neoptera</taxon>
        <taxon>Endopterygota</taxon>
        <taxon>Diptera</taxon>
        <taxon>Brachycera</taxon>
        <taxon>Muscomorpha</taxon>
        <taxon>Tephritoidea</taxon>
        <taxon>Tephritidae</taxon>
        <taxon>Zeugodacus</taxon>
        <taxon>Zeugodacus</taxon>
    </lineage>
</organism>
<dbReference type="Gene3D" id="1.10.238.10">
    <property type="entry name" value="EF-hand"/>
    <property type="match status" value="2"/>
</dbReference>
<keyword evidence="5" id="KW-0106">Calcium</keyword>
<dbReference type="Pfam" id="PF10591">
    <property type="entry name" value="SPARC_Ca_bdg"/>
    <property type="match status" value="2"/>
</dbReference>
<dbReference type="SUPFAM" id="SSF47473">
    <property type="entry name" value="EF-hand"/>
    <property type="match status" value="2"/>
</dbReference>
<feature type="disulfide bond" evidence="8">
    <location>
        <begin position="130"/>
        <end position="150"/>
    </location>
</feature>
<dbReference type="SUPFAM" id="SSF100895">
    <property type="entry name" value="Kazal-type serine protease inhibitors"/>
    <property type="match status" value="1"/>
</dbReference>
<evidence type="ECO:0000256" key="2">
    <source>
        <dbReference type="ARBA" id="ARBA00022525"/>
    </source>
</evidence>
<dbReference type="SMART" id="SM00211">
    <property type="entry name" value="TY"/>
    <property type="match status" value="2"/>
</dbReference>
<dbReference type="InterPro" id="IPR000716">
    <property type="entry name" value="Thyroglobulin_1"/>
</dbReference>
<dbReference type="GO" id="GO:0005509">
    <property type="term" value="F:calcium ion binding"/>
    <property type="evidence" value="ECO:0007669"/>
    <property type="project" value="InterPro"/>
</dbReference>
<evidence type="ECO:0000256" key="3">
    <source>
        <dbReference type="ARBA" id="ARBA00022729"/>
    </source>
</evidence>
<dbReference type="Pfam" id="PF00086">
    <property type="entry name" value="Thyroglobulin_1"/>
    <property type="match status" value="2"/>
</dbReference>
<feature type="region of interest" description="Disordered" evidence="9">
    <location>
        <begin position="314"/>
        <end position="430"/>
    </location>
</feature>
<dbReference type="EMBL" id="GBXI01007139">
    <property type="protein sequence ID" value="JAD07153.1"/>
    <property type="molecule type" value="Transcribed_RNA"/>
</dbReference>
<sequence length="684" mass="77447">MYISSFIVVWLCAAVAVLGLAANVPARRERHELTISECAARGGECDETKGRPVCGTDDQTYPSRCHLLRAQCSGYQVSLKYQGHCKAACKDAREYALKHRSTAPPKFIPRCKSDGTFAAVQCIGEIGCWCSDITGKPIKNTSIRNGKPKCREYSKANMRRSPSRHVNTSRLRRTCTAVDRAAFNANLIKVFQSEYVRAGQLKRGQPGKAAEGGESASNDKLVLDWKFTYLDVNANQMLDKNEFRELKKLVKRAVKPRRCGRAFGKFCDLDDDDRLTLTEWNDCFSKDGINRHAAAENKNYAVNSIASNTYQGYTPQQQQQNNNNNNNGNNNRHAAPSYNQHHTAQTHFNHPQQQQNHNTYSNNNNNNNNNNFNLNRNDKLNNINHSHSSSTFDDLESESTGDEDDSGSLHGDYDEEEDYEQEDGGENSDRLRMFNSSRIHWPKLLDVTDTKIDTPLNESESESECLADQKATLEEQRHGGTLFYVPECTSDGRYQRVQCYRSTPYCWCVNEDTGKNIPGTTVKDKRPQCDAIFAVPRPMKGCPEPRKAVFLNDLREFLKTYIVATASAGGNTTKWSSEDDRIATLSFVLLDKNKNKVWERKEWKTFREMVTSSKTLRKCGKKMPRYCDVNGDKKITLTEWLNCLQTQRIEVQTISQSSTEANVSLTSKPLKLTGANPLEQYLKD</sequence>
<feature type="domain" description="Kazal-like" evidence="12">
    <location>
        <begin position="32"/>
        <end position="87"/>
    </location>
</feature>
<feature type="compositionally biased region" description="Low complexity" evidence="9">
    <location>
        <begin position="345"/>
        <end position="384"/>
    </location>
</feature>
<dbReference type="GO" id="GO:0050840">
    <property type="term" value="F:extracellular matrix binding"/>
    <property type="evidence" value="ECO:0007669"/>
    <property type="project" value="TreeGrafter"/>
</dbReference>
<dbReference type="Pfam" id="PF07648">
    <property type="entry name" value="Kazal_2"/>
    <property type="match status" value="1"/>
</dbReference>
<feature type="signal peptide" evidence="10">
    <location>
        <begin position="1"/>
        <end position="21"/>
    </location>
</feature>
<dbReference type="CDD" id="cd00191">
    <property type="entry name" value="TY"/>
    <property type="match status" value="2"/>
</dbReference>
<feature type="compositionally biased region" description="Acidic residues" evidence="9">
    <location>
        <begin position="393"/>
        <end position="406"/>
    </location>
</feature>
<evidence type="ECO:0000313" key="13">
    <source>
        <dbReference type="EMBL" id="JAD07153.1"/>
    </source>
</evidence>
<dbReference type="InterPro" id="IPR018247">
    <property type="entry name" value="EF_Hand_1_Ca_BS"/>
</dbReference>
<keyword evidence="2" id="KW-0964">Secreted</keyword>
<feature type="chain" id="PRO_5001983430" evidence="10">
    <location>
        <begin position="22"/>
        <end position="684"/>
    </location>
</feature>
<dbReference type="GO" id="GO:0005615">
    <property type="term" value="C:extracellular space"/>
    <property type="evidence" value="ECO:0007669"/>
    <property type="project" value="TreeGrafter"/>
</dbReference>
<keyword evidence="3 10" id="KW-0732">Signal</keyword>
<evidence type="ECO:0000256" key="8">
    <source>
        <dbReference type="PROSITE-ProRule" id="PRU00500"/>
    </source>
</evidence>
<dbReference type="PANTHER" id="PTHR12352">
    <property type="entry name" value="SECRETED MODULAR CALCIUM-BINDING PROTEIN"/>
    <property type="match status" value="1"/>
</dbReference>
<dbReference type="GO" id="GO:0030198">
    <property type="term" value="P:extracellular matrix organization"/>
    <property type="evidence" value="ECO:0007669"/>
    <property type="project" value="TreeGrafter"/>
</dbReference>
<comment type="caution">
    <text evidence="8">Lacks conserved residue(s) required for the propagation of feature annotation.</text>
</comment>
<dbReference type="Gene3D" id="3.30.60.30">
    <property type="match status" value="1"/>
</dbReference>
<reference evidence="13" key="1">
    <citation type="submission" date="2014-11" db="EMBL/GenBank/DDBJ databases">
        <authorList>
            <person name="Geib S."/>
        </authorList>
    </citation>
    <scope>NUCLEOTIDE SEQUENCE</scope>
</reference>
<accession>A0A0A1X903</accession>
<gene>
    <name evidence="13" type="primary">Smoc2_0</name>
    <name evidence="13" type="ORF">g.45765</name>
</gene>
<comment type="subcellular location">
    <subcellularLocation>
        <location evidence="1">Secreted</location>
    </subcellularLocation>
</comment>
<feature type="domain" description="Thyroglobulin type-1" evidence="11">
    <location>
        <begin position="86"/>
        <end position="150"/>
    </location>
</feature>
<dbReference type="PROSITE" id="PS00484">
    <property type="entry name" value="THYROGLOBULIN_1_1"/>
    <property type="match status" value="1"/>
</dbReference>
<dbReference type="GO" id="GO:0008201">
    <property type="term" value="F:heparin binding"/>
    <property type="evidence" value="ECO:0007669"/>
    <property type="project" value="TreeGrafter"/>
</dbReference>
<dbReference type="CDD" id="cd16234">
    <property type="entry name" value="EFh_SPARC_SMOC"/>
    <property type="match status" value="1"/>
</dbReference>
<keyword evidence="6 8" id="KW-1015">Disulfide bond</keyword>
<dbReference type="InterPro" id="IPR019577">
    <property type="entry name" value="SPARC/Testican_Ca-bd-dom"/>
</dbReference>
<dbReference type="InterPro" id="IPR036857">
    <property type="entry name" value="Thyroglobulin_1_sf"/>
</dbReference>
<evidence type="ECO:0000259" key="11">
    <source>
        <dbReference type="PROSITE" id="PS51162"/>
    </source>
</evidence>
<keyword evidence="7" id="KW-0325">Glycoprotein</keyword>
<feature type="disulfide bond" evidence="8">
    <location>
        <begin position="499"/>
        <end position="506"/>
    </location>
</feature>
<evidence type="ECO:0000256" key="6">
    <source>
        <dbReference type="ARBA" id="ARBA00023157"/>
    </source>
</evidence>
<proteinExistence type="predicted"/>
<evidence type="ECO:0000256" key="4">
    <source>
        <dbReference type="ARBA" id="ARBA00022737"/>
    </source>
</evidence>
<dbReference type="PANTHER" id="PTHR12352:SF30">
    <property type="entry name" value="FI05255P"/>
    <property type="match status" value="1"/>
</dbReference>
<dbReference type="FunFam" id="4.10.800.10:FF:000004">
    <property type="entry name" value="SPARC-related modular calcium-binding protein 1"/>
    <property type="match status" value="1"/>
</dbReference>
<keyword evidence="4" id="KW-0677">Repeat</keyword>
<dbReference type="InterPro" id="IPR011992">
    <property type="entry name" value="EF-hand-dom_pair"/>
</dbReference>
<protein>
    <submittedName>
        <fullName evidence="13">SPARC-related modular calcium-binding protein 2</fullName>
    </submittedName>
</protein>
<dbReference type="SMART" id="SM00280">
    <property type="entry name" value="KAZAL"/>
    <property type="match status" value="1"/>
</dbReference>
<feature type="compositionally biased region" description="Low complexity" evidence="9">
    <location>
        <begin position="316"/>
        <end position="331"/>
    </location>
</feature>
<evidence type="ECO:0000259" key="12">
    <source>
        <dbReference type="PROSITE" id="PS51465"/>
    </source>
</evidence>
<feature type="domain" description="Thyroglobulin type-1" evidence="11">
    <location>
        <begin position="462"/>
        <end position="529"/>
    </location>
</feature>
<evidence type="ECO:0000256" key="10">
    <source>
        <dbReference type="SAM" id="SignalP"/>
    </source>
</evidence>
<dbReference type="PROSITE" id="PS51465">
    <property type="entry name" value="KAZAL_2"/>
    <property type="match status" value="1"/>
</dbReference>
<evidence type="ECO:0000256" key="9">
    <source>
        <dbReference type="SAM" id="MobiDB-lite"/>
    </source>
</evidence>
<dbReference type="InterPro" id="IPR036058">
    <property type="entry name" value="Kazal_dom_sf"/>
</dbReference>
<dbReference type="GO" id="GO:0005604">
    <property type="term" value="C:basement membrane"/>
    <property type="evidence" value="ECO:0007669"/>
    <property type="project" value="TreeGrafter"/>
</dbReference>
<dbReference type="AlphaFoldDB" id="A0A0A1X903"/>